<feature type="transmembrane region" description="Helical" evidence="1">
    <location>
        <begin position="199"/>
        <end position="219"/>
    </location>
</feature>
<dbReference type="OrthoDB" id="8480522at2"/>
<feature type="transmembrane region" description="Helical" evidence="1">
    <location>
        <begin position="45"/>
        <end position="68"/>
    </location>
</feature>
<name>A0A5B8Z9I6_CYTDA</name>
<feature type="transmembrane region" description="Helical" evidence="1">
    <location>
        <begin position="155"/>
        <end position="179"/>
    </location>
</feature>
<proteinExistence type="predicted"/>
<protein>
    <recommendedName>
        <fullName evidence="4">ABC transporter permease</fullName>
    </recommendedName>
</protein>
<dbReference type="EMBL" id="CP042593">
    <property type="protein sequence ID" value="QED49802.1"/>
    <property type="molecule type" value="Genomic_DNA"/>
</dbReference>
<keyword evidence="1" id="KW-1133">Transmembrane helix</keyword>
<evidence type="ECO:0000313" key="3">
    <source>
        <dbReference type="Proteomes" id="UP000321555"/>
    </source>
</evidence>
<dbReference type="KEGG" id="bda:FSZ17_22395"/>
<dbReference type="AlphaFoldDB" id="A0A5B8Z9I6"/>
<evidence type="ECO:0000256" key="1">
    <source>
        <dbReference type="SAM" id="Phobius"/>
    </source>
</evidence>
<dbReference type="Proteomes" id="UP000321555">
    <property type="component" value="Chromosome"/>
</dbReference>
<dbReference type="RefSeq" id="WP_057772676.1">
    <property type="nucleotide sequence ID" value="NZ_CP042593.1"/>
</dbReference>
<dbReference type="InterPro" id="IPR056926">
    <property type="entry name" value="FLQE3_permease"/>
</dbReference>
<reference evidence="3" key="1">
    <citation type="submission" date="2019-08" db="EMBL/GenBank/DDBJ databases">
        <authorList>
            <person name="Zheng X."/>
        </authorList>
    </citation>
    <scope>NUCLEOTIDE SEQUENCE [LARGE SCALE GENOMIC DNA]</scope>
    <source>
        <strain evidence="3">FJAT-25496</strain>
    </source>
</reference>
<keyword evidence="1" id="KW-0472">Membrane</keyword>
<evidence type="ECO:0000313" key="2">
    <source>
        <dbReference type="EMBL" id="QED49802.1"/>
    </source>
</evidence>
<keyword evidence="1" id="KW-0812">Transmembrane</keyword>
<evidence type="ECO:0008006" key="4">
    <source>
        <dbReference type="Google" id="ProtNLM"/>
    </source>
</evidence>
<feature type="transmembrane region" description="Helical" evidence="1">
    <location>
        <begin position="121"/>
        <end position="143"/>
    </location>
</feature>
<feature type="transmembrane region" description="Helical" evidence="1">
    <location>
        <begin position="89"/>
        <end position="109"/>
    </location>
</feature>
<gene>
    <name evidence="2" type="ORF">FSZ17_22395</name>
</gene>
<dbReference type="Pfam" id="PF24686">
    <property type="entry name" value="FLQE3_permease"/>
    <property type="match status" value="1"/>
</dbReference>
<organism evidence="2 3">
    <name type="scientific">Cytobacillus dafuensis</name>
    <name type="common">Bacillus dafuensis</name>
    <dbReference type="NCBI Taxonomy" id="1742359"/>
    <lineage>
        <taxon>Bacteria</taxon>
        <taxon>Bacillati</taxon>
        <taxon>Bacillota</taxon>
        <taxon>Bacilli</taxon>
        <taxon>Bacillales</taxon>
        <taxon>Bacillaceae</taxon>
        <taxon>Cytobacillus</taxon>
    </lineage>
</organism>
<accession>A0A5B8Z9I6</accession>
<dbReference type="STRING" id="1742359.GCA_001439625_03028"/>
<sequence>MRLIASIKADIQFQFRHYFYYVYLFVSTFYILILSFVPIEVKEKTALVFLFSDCSFLGSFFIGGIILLEKDQGIHNQLFVTPIRISEFIWSKVISLSVLSAASAMLIYICTFGLTYKALPLLLGVLFNSVFATLLGLIFAVRVKSINQYLLISPLFVTVFFLPILDVIDLFHTPLFYLLPGKAGLLLMENAFSPLSVEGWIYSLSTLFLFIILAFQLAYQSFTKHVLLKIGG</sequence>
<keyword evidence="3" id="KW-1185">Reference proteome</keyword>
<feature type="transmembrane region" description="Helical" evidence="1">
    <location>
        <begin position="20"/>
        <end position="39"/>
    </location>
</feature>